<keyword evidence="3" id="KW-1185">Reference proteome</keyword>
<dbReference type="Gene3D" id="3.40.50.1220">
    <property type="entry name" value="TPP-binding domain"/>
    <property type="match status" value="1"/>
</dbReference>
<proteinExistence type="predicted"/>
<dbReference type="Pfam" id="PF00205">
    <property type="entry name" value="TPP_enzyme_M"/>
    <property type="match status" value="1"/>
</dbReference>
<dbReference type="InterPro" id="IPR029035">
    <property type="entry name" value="DHS-like_NAD/FAD-binding_dom"/>
</dbReference>
<dbReference type="EMBL" id="JACTUZ010000007">
    <property type="protein sequence ID" value="MBC9176077.1"/>
    <property type="molecule type" value="Genomic_DNA"/>
</dbReference>
<feature type="domain" description="Thiamine pyrophosphate enzyme central" evidence="1">
    <location>
        <begin position="2"/>
        <end position="70"/>
    </location>
</feature>
<protein>
    <recommendedName>
        <fullName evidence="1">Thiamine pyrophosphate enzyme central domain-containing protein</fullName>
    </recommendedName>
</protein>
<dbReference type="SUPFAM" id="SSF52467">
    <property type="entry name" value="DHS-like NAD/FAD-binding domain"/>
    <property type="match status" value="1"/>
</dbReference>
<reference evidence="2 3" key="1">
    <citation type="journal article" date="2009" name="Int. J. Syst. Evol. Microbiol.">
        <title>Transfer of Teichococcus ludipueritiae and Muricoccus roseus to the genus Roseomonas, as Roseomonas ludipueritiae comb. nov. and Roseomonas rosea comb. nov., respectively, and emended description of the genus Roseomonas.</title>
        <authorList>
            <person name="Sanchez-Porro C."/>
            <person name="Gallego V."/>
            <person name="Busse H.J."/>
            <person name="Kampfer P."/>
            <person name="Ventosa A."/>
        </authorList>
    </citation>
    <scope>NUCLEOTIDE SEQUENCE [LARGE SCALE GENOMIC DNA]</scope>
    <source>
        <strain evidence="2 3">DSM 14915</strain>
    </source>
</reference>
<dbReference type="InterPro" id="IPR012000">
    <property type="entry name" value="Thiamin_PyroP_enz_cen_dom"/>
</dbReference>
<accession>A0ABR7R2U1</accession>
<dbReference type="Proteomes" id="UP000603940">
    <property type="component" value="Unassembled WGS sequence"/>
</dbReference>
<evidence type="ECO:0000313" key="2">
    <source>
        <dbReference type="EMBL" id="MBC9176077.1"/>
    </source>
</evidence>
<comment type="caution">
    <text evidence="2">The sequence shown here is derived from an EMBL/GenBank/DDBJ whole genome shotgun (WGS) entry which is preliminary data.</text>
</comment>
<sequence>MANACVAEADLVLIAGSKMTAFDTARENPALLNPERQTFIQIDVEPRNLSWTFPVDHPLLGEAGVVMEQLLAAGDGLSRLEEGRREGPPYRVAHGFFGQPARQAGNAGDAAADHRGTSACPAVGWRSDYDAGENRIFW</sequence>
<organism evidence="2 3">
    <name type="scientific">Pseudoroseomonas ludipueritiae</name>
    <dbReference type="NCBI Taxonomy" id="198093"/>
    <lineage>
        <taxon>Bacteria</taxon>
        <taxon>Pseudomonadati</taxon>
        <taxon>Pseudomonadota</taxon>
        <taxon>Alphaproteobacteria</taxon>
        <taxon>Acetobacterales</taxon>
        <taxon>Acetobacteraceae</taxon>
        <taxon>Pseudoroseomonas</taxon>
    </lineage>
</organism>
<gene>
    <name evidence="2" type="ORF">IBL25_03840</name>
</gene>
<name>A0ABR7R2U1_9PROT</name>
<evidence type="ECO:0000259" key="1">
    <source>
        <dbReference type="Pfam" id="PF00205"/>
    </source>
</evidence>
<evidence type="ECO:0000313" key="3">
    <source>
        <dbReference type="Proteomes" id="UP000603940"/>
    </source>
</evidence>